<proteinExistence type="predicted"/>
<keyword evidence="5" id="KW-1185">Reference proteome</keyword>
<accession>A0ABX7UTJ2</accession>
<dbReference type="CDD" id="cd04301">
    <property type="entry name" value="NAT_SF"/>
    <property type="match status" value="1"/>
</dbReference>
<dbReference type="InterPro" id="IPR000182">
    <property type="entry name" value="GNAT_dom"/>
</dbReference>
<dbReference type="EMBL" id="CP050854">
    <property type="protein sequence ID" value="QTF06979.1"/>
    <property type="molecule type" value="Genomic_DNA"/>
</dbReference>
<name>A0ABX7UTJ2_9GAMM</name>
<dbReference type="SUPFAM" id="SSF55729">
    <property type="entry name" value="Acyl-CoA N-acyltransferases (Nat)"/>
    <property type="match status" value="1"/>
</dbReference>
<dbReference type="InterPro" id="IPR016181">
    <property type="entry name" value="Acyl_CoA_acyltransferase"/>
</dbReference>
<dbReference type="Proteomes" id="UP000671960">
    <property type="component" value="Chromosome"/>
</dbReference>
<evidence type="ECO:0000313" key="5">
    <source>
        <dbReference type="Proteomes" id="UP000671960"/>
    </source>
</evidence>
<dbReference type="PROSITE" id="PS51186">
    <property type="entry name" value="GNAT"/>
    <property type="match status" value="1"/>
</dbReference>
<organism evidence="4 5">
    <name type="scientific">Brenneria izadpanahii</name>
    <dbReference type="NCBI Taxonomy" id="2722756"/>
    <lineage>
        <taxon>Bacteria</taxon>
        <taxon>Pseudomonadati</taxon>
        <taxon>Pseudomonadota</taxon>
        <taxon>Gammaproteobacteria</taxon>
        <taxon>Enterobacterales</taxon>
        <taxon>Pectobacteriaceae</taxon>
        <taxon>Brenneria</taxon>
    </lineage>
</organism>
<sequence length="246" mass="27714">MIANVCSSLITDLRSCPPCAKNGLPQEIFLSPDRLTRAATDETFQQFSCYMNMLDNLIACRFGVALLAGCKNTRMVFLKLSEGNNMDITICKPHEYDDLIDVFIEMETYYNEAIQLSRSDMSAYLKNKVFSADSGTEVHKVVCDGSIAAFSCVSVMYPSPRFSGQMFIKELFVSEAFRRKGIGRKLMAFIARRAQERECFQLDWLSVSADPLAQKFYRSLGADVIKSVNYHRIFGDAMDKLSRGAT</sequence>
<keyword evidence="2" id="KW-0012">Acyltransferase</keyword>
<dbReference type="Gene3D" id="3.40.630.30">
    <property type="match status" value="1"/>
</dbReference>
<protein>
    <submittedName>
        <fullName evidence="4">GNAT family N-acetyltransferase</fullName>
    </submittedName>
</protein>
<dbReference type="InterPro" id="IPR051016">
    <property type="entry name" value="Diverse_Substrate_AcTransf"/>
</dbReference>
<evidence type="ECO:0000313" key="4">
    <source>
        <dbReference type="EMBL" id="QTF06979.1"/>
    </source>
</evidence>
<feature type="domain" description="N-acetyltransferase" evidence="3">
    <location>
        <begin position="86"/>
        <end position="243"/>
    </location>
</feature>
<evidence type="ECO:0000259" key="3">
    <source>
        <dbReference type="PROSITE" id="PS51186"/>
    </source>
</evidence>
<dbReference type="PANTHER" id="PTHR10545:SF29">
    <property type="entry name" value="GH14572P-RELATED"/>
    <property type="match status" value="1"/>
</dbReference>
<evidence type="ECO:0000256" key="1">
    <source>
        <dbReference type="ARBA" id="ARBA00022679"/>
    </source>
</evidence>
<reference evidence="4 5" key="1">
    <citation type="submission" date="2020-03" db="EMBL/GenBank/DDBJ databases">
        <authorList>
            <person name="Bakhshi Ganjeh M."/>
        </authorList>
    </citation>
    <scope>NUCLEOTIDE SEQUENCE [LARGE SCALE GENOMIC DNA]</scope>
    <source>
        <strain evidence="5">Iran 50</strain>
    </source>
</reference>
<dbReference type="Pfam" id="PF00583">
    <property type="entry name" value="Acetyltransf_1"/>
    <property type="match status" value="1"/>
</dbReference>
<keyword evidence="1" id="KW-0808">Transferase</keyword>
<dbReference type="PANTHER" id="PTHR10545">
    <property type="entry name" value="DIAMINE N-ACETYLTRANSFERASE"/>
    <property type="match status" value="1"/>
</dbReference>
<evidence type="ECO:0000256" key="2">
    <source>
        <dbReference type="ARBA" id="ARBA00023315"/>
    </source>
</evidence>
<gene>
    <name evidence="4" type="ORF">HC231_02835</name>
</gene>
<dbReference type="RefSeq" id="WP_208229627.1">
    <property type="nucleotide sequence ID" value="NZ_CP050854.1"/>
</dbReference>